<dbReference type="STRING" id="307972.A0A2G8KUA8"/>
<dbReference type="OrthoDB" id="1658288at2759"/>
<dbReference type="SUPFAM" id="SSF48452">
    <property type="entry name" value="TPR-like"/>
    <property type="match status" value="2"/>
</dbReference>
<feature type="repeat" description="TPR" evidence="3">
    <location>
        <begin position="668"/>
        <end position="701"/>
    </location>
</feature>
<dbReference type="AlphaFoldDB" id="A0A2G8KUA8"/>
<feature type="repeat" description="TPR" evidence="3">
    <location>
        <begin position="214"/>
        <end position="247"/>
    </location>
</feature>
<dbReference type="PANTHER" id="PTHR44858:SF1">
    <property type="entry name" value="UDP-N-ACETYLGLUCOSAMINE--PEPTIDE N-ACETYLGLUCOSAMINYLTRANSFERASE SPINDLY-RELATED"/>
    <property type="match status" value="1"/>
</dbReference>
<dbReference type="PANTHER" id="PTHR44858">
    <property type="entry name" value="TETRATRICOPEPTIDE REPEAT PROTEIN 6"/>
    <property type="match status" value="1"/>
</dbReference>
<dbReference type="Pfam" id="PF13424">
    <property type="entry name" value="TPR_12"/>
    <property type="match status" value="1"/>
</dbReference>
<keyword evidence="5" id="KW-1185">Reference proteome</keyword>
<feature type="repeat" description="TPR" evidence="3">
    <location>
        <begin position="634"/>
        <end position="667"/>
    </location>
</feature>
<comment type="caution">
    <text evidence="4">The sequence shown here is derived from an EMBL/GenBank/DDBJ whole genome shotgun (WGS) entry which is preliminary data.</text>
</comment>
<dbReference type="Proteomes" id="UP000230750">
    <property type="component" value="Unassembled WGS sequence"/>
</dbReference>
<dbReference type="Pfam" id="PF13181">
    <property type="entry name" value="TPR_8"/>
    <property type="match status" value="1"/>
</dbReference>
<dbReference type="SMART" id="SM00028">
    <property type="entry name" value="TPR"/>
    <property type="match status" value="15"/>
</dbReference>
<dbReference type="EMBL" id="MRZV01000367">
    <property type="protein sequence ID" value="PIK51545.1"/>
    <property type="molecule type" value="Genomic_DNA"/>
</dbReference>
<dbReference type="InterPro" id="IPR050498">
    <property type="entry name" value="Ycf3"/>
</dbReference>
<evidence type="ECO:0000256" key="3">
    <source>
        <dbReference type="PROSITE-ProRule" id="PRU00339"/>
    </source>
</evidence>
<feature type="repeat" description="TPR" evidence="3">
    <location>
        <begin position="462"/>
        <end position="495"/>
    </location>
</feature>
<feature type="repeat" description="TPR" evidence="3">
    <location>
        <begin position="496"/>
        <end position="529"/>
    </location>
</feature>
<gene>
    <name evidence="4" type="ORF">BSL78_11572</name>
</gene>
<evidence type="ECO:0000313" key="5">
    <source>
        <dbReference type="Proteomes" id="UP000230750"/>
    </source>
</evidence>
<keyword evidence="2 3" id="KW-0802">TPR repeat</keyword>
<dbReference type="InterPro" id="IPR019734">
    <property type="entry name" value="TPR_rpt"/>
</dbReference>
<sequence>MAFFHRGILYVEMGKHRDAISDFENVLKLNKHMSAAYVNMGLIYMNKLDNYYKAIQKFTSAIKVDPTYDRALVCRGEAYNKIHKIQHALKDFTSAIHLRPDQQHYYMYRGRVLLKMKNLELASFCVKHASGLSHGLGSSPTQQAAVQSFLQNYKKAIDVLTNSVKVQPNAPSYILLGKTQIKAKKYREAVESLENALEFMKPWNDRQSWPAEAAEVYYLIGMCHTEIPNHLKAFEAFNCAIRINNEYPEAYYQRGLTRMKLRQNKGILDFNRALSLNPELFQAYLSRAAYYGMKKRYSKEYSIVTRQLGCSQIVSGHISTGTCYLLRSIITRQSDCSQIVSGHISTGTCYLFRSIVTRQSDCSQIVSGHISYRYLLLIQINYNEAVRLQPNSVRAYLYRGALKYYIQAYQLAIMDLSKAIDLDTACSLAYFNRAVCFHTTGDFDRAQRDYGIVLMLGEENALKVLINRGLMYLAQKDYKNAREDFLQAVKVHPRDPKIRHTLAICCHKLNRLEEAVKIYTEALQVNPYFLEAYLGRASALMDYGHMVTITLARRDCERALHLNPQSLEARVALGYNLQVCGKFKQAWNHFTAALIANPNFQPALEGRAIVCLQMSDPAAALKDLNAALRIIPTAELHTNRGVVEQFVGDSTDAMNDYQNAIKIDPTYSLAYFNAANLYFQNRQFIQANHYYNKTLEFNPNDEAAVLNRAITRVLLRDAKGALEDFQHAASLSPYSAHIFFNRANLFASLRQYELAEGDYHNW</sequence>
<dbReference type="PROSITE" id="PS50005">
    <property type="entry name" value="TPR"/>
    <property type="match status" value="6"/>
</dbReference>
<dbReference type="SUPFAM" id="SSF81901">
    <property type="entry name" value="HCP-like"/>
    <property type="match status" value="1"/>
</dbReference>
<dbReference type="Gene3D" id="1.25.40.10">
    <property type="entry name" value="Tetratricopeptide repeat domain"/>
    <property type="match status" value="9"/>
</dbReference>
<reference evidence="4 5" key="1">
    <citation type="journal article" date="2017" name="PLoS Biol.">
        <title>The sea cucumber genome provides insights into morphological evolution and visceral regeneration.</title>
        <authorList>
            <person name="Zhang X."/>
            <person name="Sun L."/>
            <person name="Yuan J."/>
            <person name="Sun Y."/>
            <person name="Gao Y."/>
            <person name="Zhang L."/>
            <person name="Li S."/>
            <person name="Dai H."/>
            <person name="Hamel J.F."/>
            <person name="Liu C."/>
            <person name="Yu Y."/>
            <person name="Liu S."/>
            <person name="Lin W."/>
            <person name="Guo K."/>
            <person name="Jin S."/>
            <person name="Xu P."/>
            <person name="Storey K.B."/>
            <person name="Huan P."/>
            <person name="Zhang T."/>
            <person name="Zhou Y."/>
            <person name="Zhang J."/>
            <person name="Lin C."/>
            <person name="Li X."/>
            <person name="Xing L."/>
            <person name="Huo D."/>
            <person name="Sun M."/>
            <person name="Wang L."/>
            <person name="Mercier A."/>
            <person name="Li F."/>
            <person name="Yang H."/>
            <person name="Xiang J."/>
        </authorList>
    </citation>
    <scope>NUCLEOTIDE SEQUENCE [LARGE SCALE GENOMIC DNA]</scope>
    <source>
        <strain evidence="4">Shaxun</strain>
        <tissue evidence="4">Muscle</tissue>
    </source>
</reference>
<organism evidence="4 5">
    <name type="scientific">Stichopus japonicus</name>
    <name type="common">Sea cucumber</name>
    <dbReference type="NCBI Taxonomy" id="307972"/>
    <lineage>
        <taxon>Eukaryota</taxon>
        <taxon>Metazoa</taxon>
        <taxon>Echinodermata</taxon>
        <taxon>Eleutherozoa</taxon>
        <taxon>Echinozoa</taxon>
        <taxon>Holothuroidea</taxon>
        <taxon>Aspidochirotacea</taxon>
        <taxon>Aspidochirotida</taxon>
        <taxon>Stichopodidae</taxon>
        <taxon>Apostichopus</taxon>
    </lineage>
</organism>
<evidence type="ECO:0000313" key="4">
    <source>
        <dbReference type="EMBL" id="PIK51545.1"/>
    </source>
</evidence>
<proteinExistence type="predicted"/>
<feature type="repeat" description="TPR" evidence="3">
    <location>
        <begin position="69"/>
        <end position="102"/>
    </location>
</feature>
<protein>
    <submittedName>
        <fullName evidence="4">Uncharacterized protein</fullName>
    </submittedName>
</protein>
<keyword evidence="1" id="KW-0677">Repeat</keyword>
<dbReference type="Pfam" id="PF13414">
    <property type="entry name" value="TPR_11"/>
    <property type="match status" value="1"/>
</dbReference>
<name>A0A2G8KUA8_STIJA</name>
<evidence type="ECO:0000256" key="1">
    <source>
        <dbReference type="ARBA" id="ARBA00022737"/>
    </source>
</evidence>
<evidence type="ECO:0000256" key="2">
    <source>
        <dbReference type="ARBA" id="ARBA00022803"/>
    </source>
</evidence>
<dbReference type="InterPro" id="IPR011990">
    <property type="entry name" value="TPR-like_helical_dom_sf"/>
</dbReference>
<accession>A0A2G8KUA8</accession>
<dbReference type="Pfam" id="PF13432">
    <property type="entry name" value="TPR_16"/>
    <property type="match status" value="1"/>
</dbReference>